<feature type="domain" description="K Homology" evidence="4">
    <location>
        <begin position="296"/>
        <end position="368"/>
    </location>
</feature>
<keyword evidence="2" id="KW-0694">RNA-binding</keyword>
<dbReference type="AlphaFoldDB" id="A0AB34IPN5"/>
<accession>A0AB34IPN5</accession>
<comment type="caution">
    <text evidence="5">The sequence shown here is derived from an EMBL/GenBank/DDBJ whole genome shotgun (WGS) entry which is preliminary data.</text>
</comment>
<sequence>MSGADNKLAMKRVTDPPLDDEMSTGKRSRVDDGTQFLKILLPERSVGNIIGKEGSVLKRIMEESSARIRISAIDEVLPHTRERIATVSGSLDALLRAQQLISAVLSEPRQGEEPSHPPTLKLLMSNGAIGAIIGKGGAVIKEIMQLSGATLKVSQPSEAIVQTQERVLSVTGTAEAIDLAQSEICRRLSVAPPVQQIKETDYKVLKQPAAAVPAGPFMGAPYGLPWMPPHRGGLPPPPGSGPLSYKQFMSTLADDVSPEAAQRLYQDYLRSVGVDSSHVMGGGPPPGPKLAAGAPGAVTSNLPVADKTVSGLIGKGGTVIKDIINRSGAEVKFSQKDPNNVGADRIVTITGSAESVAIAQRLITDRTRELEQQRAGGPPSAPAPASAFPPPPFGYDAQASLGYMHGMPGYGAAQYSAVPGFGTAAQQPPYGYTGPPPASGSTPWL</sequence>
<evidence type="ECO:0000259" key="4">
    <source>
        <dbReference type="SMART" id="SM00322"/>
    </source>
</evidence>
<dbReference type="Pfam" id="PF00013">
    <property type="entry name" value="KH_1"/>
    <property type="match status" value="3"/>
</dbReference>
<dbReference type="GO" id="GO:0003723">
    <property type="term" value="F:RNA binding"/>
    <property type="evidence" value="ECO:0007669"/>
    <property type="project" value="UniProtKB-UniRule"/>
</dbReference>
<feature type="compositionally biased region" description="Low complexity" evidence="3">
    <location>
        <begin position="425"/>
        <end position="445"/>
    </location>
</feature>
<keyword evidence="6" id="KW-1185">Reference proteome</keyword>
<feature type="domain" description="K Homology" evidence="4">
    <location>
        <begin position="116"/>
        <end position="189"/>
    </location>
</feature>
<name>A0AB34IPN5_PRYPA</name>
<dbReference type="EMBL" id="JBGBPQ010000020">
    <property type="protein sequence ID" value="KAL1504436.1"/>
    <property type="molecule type" value="Genomic_DNA"/>
</dbReference>
<dbReference type="SUPFAM" id="SSF54791">
    <property type="entry name" value="Eukaryotic type KH-domain (KH-domain type I)"/>
    <property type="match status" value="3"/>
</dbReference>
<feature type="domain" description="K Homology" evidence="4">
    <location>
        <begin position="33"/>
        <end position="106"/>
    </location>
</feature>
<evidence type="ECO:0000256" key="3">
    <source>
        <dbReference type="SAM" id="MobiDB-lite"/>
    </source>
</evidence>
<evidence type="ECO:0000313" key="5">
    <source>
        <dbReference type="EMBL" id="KAL1504436.1"/>
    </source>
</evidence>
<dbReference type="Proteomes" id="UP001515480">
    <property type="component" value="Unassembled WGS sequence"/>
</dbReference>
<proteinExistence type="predicted"/>
<dbReference type="InterPro" id="IPR004088">
    <property type="entry name" value="KH_dom_type_1"/>
</dbReference>
<protein>
    <recommendedName>
        <fullName evidence="4">K Homology domain-containing protein</fullName>
    </recommendedName>
</protein>
<feature type="region of interest" description="Disordered" evidence="3">
    <location>
        <begin position="1"/>
        <end position="29"/>
    </location>
</feature>
<feature type="region of interest" description="Disordered" evidence="3">
    <location>
        <begin position="369"/>
        <end position="391"/>
    </location>
</feature>
<dbReference type="PROSITE" id="PS50084">
    <property type="entry name" value="KH_TYPE_1"/>
    <property type="match status" value="3"/>
</dbReference>
<keyword evidence="1" id="KW-0677">Repeat</keyword>
<evidence type="ECO:0000256" key="1">
    <source>
        <dbReference type="ARBA" id="ARBA00022737"/>
    </source>
</evidence>
<dbReference type="InterPro" id="IPR004087">
    <property type="entry name" value="KH_dom"/>
</dbReference>
<organism evidence="5 6">
    <name type="scientific">Prymnesium parvum</name>
    <name type="common">Toxic golden alga</name>
    <dbReference type="NCBI Taxonomy" id="97485"/>
    <lineage>
        <taxon>Eukaryota</taxon>
        <taxon>Haptista</taxon>
        <taxon>Haptophyta</taxon>
        <taxon>Prymnesiophyceae</taxon>
        <taxon>Prymnesiales</taxon>
        <taxon>Prymnesiaceae</taxon>
        <taxon>Prymnesium</taxon>
    </lineage>
</organism>
<evidence type="ECO:0000256" key="2">
    <source>
        <dbReference type="PROSITE-ProRule" id="PRU00117"/>
    </source>
</evidence>
<feature type="compositionally biased region" description="Pro residues" evidence="3">
    <location>
        <begin position="379"/>
        <end position="391"/>
    </location>
</feature>
<dbReference type="SMART" id="SM00322">
    <property type="entry name" value="KH"/>
    <property type="match status" value="3"/>
</dbReference>
<dbReference type="Gene3D" id="3.30.1370.10">
    <property type="entry name" value="K Homology domain, type 1"/>
    <property type="match status" value="3"/>
</dbReference>
<evidence type="ECO:0000313" key="6">
    <source>
        <dbReference type="Proteomes" id="UP001515480"/>
    </source>
</evidence>
<dbReference type="PANTHER" id="PTHR10288">
    <property type="entry name" value="KH DOMAIN CONTAINING RNA BINDING PROTEIN"/>
    <property type="match status" value="1"/>
</dbReference>
<feature type="region of interest" description="Disordered" evidence="3">
    <location>
        <begin position="424"/>
        <end position="445"/>
    </location>
</feature>
<gene>
    <name evidence="5" type="ORF">AB1Y20_010842</name>
</gene>
<dbReference type="InterPro" id="IPR036612">
    <property type="entry name" value="KH_dom_type_1_sf"/>
</dbReference>
<reference evidence="5 6" key="1">
    <citation type="journal article" date="2024" name="Science">
        <title>Giant polyketide synthase enzymes in the biosynthesis of giant marine polyether toxins.</title>
        <authorList>
            <person name="Fallon T.R."/>
            <person name="Shende V.V."/>
            <person name="Wierzbicki I.H."/>
            <person name="Pendleton A.L."/>
            <person name="Watervoot N.F."/>
            <person name="Auber R.P."/>
            <person name="Gonzalez D.J."/>
            <person name="Wisecaver J.H."/>
            <person name="Moore B.S."/>
        </authorList>
    </citation>
    <scope>NUCLEOTIDE SEQUENCE [LARGE SCALE GENOMIC DNA]</scope>
    <source>
        <strain evidence="5 6">12B1</strain>
    </source>
</reference>